<dbReference type="GO" id="GO:0003677">
    <property type="term" value="F:DNA binding"/>
    <property type="evidence" value="ECO:0007669"/>
    <property type="project" value="InterPro"/>
</dbReference>
<dbReference type="OMA" id="WPDDHPD"/>
<sequence>MGQRLEKLYLIGNFSCCHWYLILSERHKMGGSTMKTAKVWKYFIQLPSEEQAAECRICCKRIKATNSSTTGMIRHLRSCHSSEYQVLQAARQINTGAKQGNEALHMMQNNPIKKSKDVTSHSVANLIATTFDTRRKHLENNIHYMCGGNGPEQKKAKFDECCNAVDLRMGPKSRINRKEQMGRTRMVRGNFWPDDHPDAQRISDQIGIMLLLDNESPAIIGRTGFRNLLRFFQPKYQLPSTEQFHKVILPRLISQLRYDTISLQQNGFISSQQSDLNARLSSLTAILLARGYGAGNSISSENNRELAAFGSLCSEQKELERVVINSIRSAQNISQSFSHSIQLRDEDTDSSGDSETALPARIDSFMKRIGECVFPQAELTDLVTRCYHACRHLEELSDDGQYQSGLDIQLPLRSSDLADYVEYVYKNLERIHEKHARSPIPLFKPFTKDETQFLSDLNMHIHSMYLCS</sequence>
<keyword evidence="3 8" id="KW-0863">Zinc-finger</keyword>
<dbReference type="InterPro" id="IPR052035">
    <property type="entry name" value="ZnF_BED_domain_contain"/>
</dbReference>
<evidence type="ECO:0000256" key="3">
    <source>
        <dbReference type="ARBA" id="ARBA00022771"/>
    </source>
</evidence>
<organism evidence="10 11">
    <name type="scientific">Litomosoides sigmodontis</name>
    <name type="common">Filarial nematode worm</name>
    <dbReference type="NCBI Taxonomy" id="42156"/>
    <lineage>
        <taxon>Eukaryota</taxon>
        <taxon>Metazoa</taxon>
        <taxon>Ecdysozoa</taxon>
        <taxon>Nematoda</taxon>
        <taxon>Chromadorea</taxon>
        <taxon>Rhabditida</taxon>
        <taxon>Spirurina</taxon>
        <taxon>Spiruromorpha</taxon>
        <taxon>Filarioidea</taxon>
        <taxon>Onchocercidae</taxon>
        <taxon>Litomosoides</taxon>
    </lineage>
</organism>
<dbReference type="Proteomes" id="UP000277928">
    <property type="component" value="Unassembled WGS sequence"/>
</dbReference>
<evidence type="ECO:0000256" key="1">
    <source>
        <dbReference type="ARBA" id="ARBA00004123"/>
    </source>
</evidence>
<keyword evidence="5" id="KW-0805">Transcription regulation</keyword>
<keyword evidence="4" id="KW-0862">Zinc</keyword>
<dbReference type="PANTHER" id="PTHR46481:SF10">
    <property type="entry name" value="ZINC FINGER BED DOMAIN-CONTAINING PROTEIN 39"/>
    <property type="match status" value="1"/>
</dbReference>
<evidence type="ECO:0000313" key="10">
    <source>
        <dbReference type="EMBL" id="VDK77755.1"/>
    </source>
</evidence>
<reference evidence="10 11" key="1">
    <citation type="submission" date="2018-08" db="EMBL/GenBank/DDBJ databases">
        <authorList>
            <person name="Laetsch R D."/>
            <person name="Stevens L."/>
            <person name="Kumar S."/>
            <person name="Blaxter L. M."/>
        </authorList>
    </citation>
    <scope>NUCLEOTIDE SEQUENCE [LARGE SCALE GENOMIC DNA]</scope>
</reference>
<dbReference type="PROSITE" id="PS50808">
    <property type="entry name" value="ZF_BED"/>
    <property type="match status" value="1"/>
</dbReference>
<dbReference type="OrthoDB" id="117690at2759"/>
<evidence type="ECO:0000313" key="11">
    <source>
        <dbReference type="Proteomes" id="UP000277928"/>
    </source>
</evidence>
<dbReference type="InterPro" id="IPR003656">
    <property type="entry name" value="Znf_BED"/>
</dbReference>
<evidence type="ECO:0000256" key="5">
    <source>
        <dbReference type="ARBA" id="ARBA00023015"/>
    </source>
</evidence>
<evidence type="ECO:0000259" key="9">
    <source>
        <dbReference type="PROSITE" id="PS50808"/>
    </source>
</evidence>
<dbReference type="EMBL" id="UYRX01000218">
    <property type="protein sequence ID" value="VDK77755.1"/>
    <property type="molecule type" value="Genomic_DNA"/>
</dbReference>
<dbReference type="SMART" id="SM00614">
    <property type="entry name" value="ZnF_BED"/>
    <property type="match status" value="1"/>
</dbReference>
<keyword evidence="11" id="KW-1185">Reference proteome</keyword>
<dbReference type="PANTHER" id="PTHR46481">
    <property type="entry name" value="ZINC FINGER BED DOMAIN-CONTAINING PROTEIN 4"/>
    <property type="match status" value="1"/>
</dbReference>
<accession>A0A3P6TAD5</accession>
<dbReference type="SUPFAM" id="SSF57667">
    <property type="entry name" value="beta-beta-alpha zinc fingers"/>
    <property type="match status" value="1"/>
</dbReference>
<evidence type="ECO:0000256" key="7">
    <source>
        <dbReference type="ARBA" id="ARBA00023242"/>
    </source>
</evidence>
<gene>
    <name evidence="10" type="ORF">NLS_LOCUS3792</name>
</gene>
<keyword evidence="6" id="KW-0804">Transcription</keyword>
<evidence type="ECO:0000256" key="4">
    <source>
        <dbReference type="ARBA" id="ARBA00022833"/>
    </source>
</evidence>
<keyword evidence="7" id="KW-0539">Nucleus</keyword>
<proteinExistence type="predicted"/>
<dbReference type="STRING" id="42156.A0A3P6TAD5"/>
<dbReference type="AlphaFoldDB" id="A0A3P6TAD5"/>
<evidence type="ECO:0000256" key="6">
    <source>
        <dbReference type="ARBA" id="ARBA00023163"/>
    </source>
</evidence>
<name>A0A3P6TAD5_LITSI</name>
<comment type="subcellular location">
    <subcellularLocation>
        <location evidence="1">Nucleus</location>
    </subcellularLocation>
</comment>
<dbReference type="Pfam" id="PF02892">
    <property type="entry name" value="zf-BED"/>
    <property type="match status" value="1"/>
</dbReference>
<dbReference type="InterPro" id="IPR036236">
    <property type="entry name" value="Znf_C2H2_sf"/>
</dbReference>
<keyword evidence="2" id="KW-0479">Metal-binding</keyword>
<evidence type="ECO:0000256" key="8">
    <source>
        <dbReference type="PROSITE-ProRule" id="PRU00027"/>
    </source>
</evidence>
<dbReference type="GO" id="GO:0009791">
    <property type="term" value="P:post-embryonic development"/>
    <property type="evidence" value="ECO:0007669"/>
    <property type="project" value="UniProtKB-ARBA"/>
</dbReference>
<dbReference type="GO" id="GO:0008270">
    <property type="term" value="F:zinc ion binding"/>
    <property type="evidence" value="ECO:0007669"/>
    <property type="project" value="UniProtKB-KW"/>
</dbReference>
<protein>
    <recommendedName>
        <fullName evidence="9">BED-type domain-containing protein</fullName>
    </recommendedName>
</protein>
<dbReference type="GO" id="GO:0005634">
    <property type="term" value="C:nucleus"/>
    <property type="evidence" value="ECO:0007669"/>
    <property type="project" value="UniProtKB-SubCell"/>
</dbReference>
<evidence type="ECO:0000256" key="2">
    <source>
        <dbReference type="ARBA" id="ARBA00022723"/>
    </source>
</evidence>
<feature type="domain" description="BED-type" evidence="9">
    <location>
        <begin position="34"/>
        <end position="87"/>
    </location>
</feature>